<accession>A0A9P1CF77</accession>
<evidence type="ECO:0000313" key="2">
    <source>
        <dbReference type="EMBL" id="CAI3990495.1"/>
    </source>
</evidence>
<organism evidence="2">
    <name type="scientific">Cladocopium goreaui</name>
    <dbReference type="NCBI Taxonomy" id="2562237"/>
    <lineage>
        <taxon>Eukaryota</taxon>
        <taxon>Sar</taxon>
        <taxon>Alveolata</taxon>
        <taxon>Dinophyceae</taxon>
        <taxon>Suessiales</taxon>
        <taxon>Symbiodiniaceae</taxon>
        <taxon>Cladocopium</taxon>
    </lineage>
</organism>
<dbReference type="OrthoDB" id="446848at2759"/>
<gene>
    <name evidence="2" type="ORF">C1SCF055_LOCUS17479</name>
</gene>
<dbReference type="EMBL" id="CAMXCT020001485">
    <property type="protein sequence ID" value="CAL1143870.1"/>
    <property type="molecule type" value="Genomic_DNA"/>
</dbReference>
<evidence type="ECO:0000313" key="3">
    <source>
        <dbReference type="EMBL" id="CAL4777807.1"/>
    </source>
</evidence>
<dbReference type="InterPro" id="IPR000477">
    <property type="entry name" value="RT_dom"/>
</dbReference>
<dbReference type="Proteomes" id="UP001152797">
    <property type="component" value="Unassembled WGS sequence"/>
</dbReference>
<protein>
    <submittedName>
        <fullName evidence="3">Retrotransposable element SLACS 132 kDa protein (ORF2)</fullName>
    </submittedName>
</protein>
<name>A0A9P1CF77_9DINO</name>
<dbReference type="Pfam" id="PF00078">
    <property type="entry name" value="RVT_1"/>
    <property type="match status" value="1"/>
</dbReference>
<proteinExistence type="predicted"/>
<dbReference type="EMBL" id="CAMXCT010001485">
    <property type="protein sequence ID" value="CAI3990495.1"/>
    <property type="molecule type" value="Genomic_DNA"/>
</dbReference>
<reference evidence="3 4" key="2">
    <citation type="submission" date="2024-05" db="EMBL/GenBank/DDBJ databases">
        <authorList>
            <person name="Chen Y."/>
            <person name="Shah S."/>
            <person name="Dougan E. K."/>
            <person name="Thang M."/>
            <person name="Chan C."/>
        </authorList>
    </citation>
    <scope>NUCLEOTIDE SEQUENCE [LARGE SCALE GENOMIC DNA]</scope>
</reference>
<reference evidence="2" key="1">
    <citation type="submission" date="2022-10" db="EMBL/GenBank/DDBJ databases">
        <authorList>
            <person name="Chen Y."/>
            <person name="Dougan E. K."/>
            <person name="Chan C."/>
            <person name="Rhodes N."/>
            <person name="Thang M."/>
        </authorList>
    </citation>
    <scope>NUCLEOTIDE SEQUENCE</scope>
</reference>
<feature type="domain" description="Reverse transcriptase" evidence="1">
    <location>
        <begin position="238"/>
        <end position="495"/>
    </location>
</feature>
<comment type="caution">
    <text evidence="2">The sequence shown here is derived from an EMBL/GenBank/DDBJ whole genome shotgun (WGS) entry which is preliminary data.</text>
</comment>
<evidence type="ECO:0000259" key="1">
    <source>
        <dbReference type="PROSITE" id="PS50878"/>
    </source>
</evidence>
<evidence type="ECO:0000313" key="4">
    <source>
        <dbReference type="Proteomes" id="UP001152797"/>
    </source>
</evidence>
<dbReference type="EMBL" id="CAMXCT030001485">
    <property type="protein sequence ID" value="CAL4777807.1"/>
    <property type="molecule type" value="Genomic_DNA"/>
</dbReference>
<sequence>MAVSQGGKHDPLAVGCRSGERGGVLPLVESKAWFPREAAYWAAWADALPVIVIAQRRPGMADHCITQLTLGAHSSRACFRAAATAGAFLREHGWEACPPWEAFRTPSVSHPRLDAGEPSLALHGWQHAATLATSTSYRERVVLPSLTAAGHTLTSAALAPGTPATLAALTNPERRPPALTRPLPDHLPAFQPATALQLTQRDRQPDFPAPLSMEHYKLLLESEEGLQLFTHAVTQLGQAAVPEPILRALALSRLTALTKPGGAGVRGIATGDALRRLTARTLARTHAAVFDTATRPYQFALHARAGTDALAAVLSAALDTDPSITVVSVDGRSAYDTISRAAVFNKLLEVAPALVPFTRAWYGAPSEFLWWEQHNVCHRVPQGEGLEQGDALAPALFALGQHDALTGAAEQLLPTECLAAYLDDLYVVTTPDRARLAYDTVTRAVQLPVVSWGHVVCLPSYSSAVRASTGRCFMCWVPKLWAYKEAALTIHDYQVASLEDCRGFLIAAPNVSDAGPFLHPCVAYAIALLSCFRSWLSFWPSSFPMVAADFVATLQVACDAKLELLQRFAASSWEPELFIVPDATAGGDHVDDMAIVFAGPLAEALGRHSWDHKPEFLAALRCLRAFGLLSDDFAQVEFVRGMARFAADVANFAGQ</sequence>
<dbReference type="AlphaFoldDB" id="A0A9P1CF77"/>
<dbReference type="PROSITE" id="PS50878">
    <property type="entry name" value="RT_POL"/>
    <property type="match status" value="1"/>
</dbReference>
<keyword evidence="4" id="KW-1185">Reference proteome</keyword>